<evidence type="ECO:0000256" key="1">
    <source>
        <dbReference type="ARBA" id="ARBA00007812"/>
    </source>
</evidence>
<evidence type="ECO:0000259" key="6">
    <source>
        <dbReference type="Pfam" id="PF02775"/>
    </source>
</evidence>
<name>A0A225ND70_9RHOB</name>
<organism evidence="8 9">
    <name type="scientific">Marinibacterium profundimaris</name>
    <dbReference type="NCBI Taxonomy" id="1679460"/>
    <lineage>
        <taxon>Bacteria</taxon>
        <taxon>Pseudomonadati</taxon>
        <taxon>Pseudomonadota</taxon>
        <taxon>Alphaproteobacteria</taxon>
        <taxon>Rhodobacterales</taxon>
        <taxon>Paracoccaceae</taxon>
        <taxon>Marinibacterium</taxon>
    </lineage>
</organism>
<dbReference type="GO" id="GO:0009099">
    <property type="term" value="P:L-valine biosynthetic process"/>
    <property type="evidence" value="ECO:0007669"/>
    <property type="project" value="TreeGrafter"/>
</dbReference>
<feature type="domain" description="Thiamine pyrophosphate enzyme central" evidence="5">
    <location>
        <begin position="192"/>
        <end position="328"/>
    </location>
</feature>
<dbReference type="SUPFAM" id="SSF52467">
    <property type="entry name" value="DHS-like NAD/FAD-binding domain"/>
    <property type="match status" value="1"/>
</dbReference>
<feature type="domain" description="Thiamine pyrophosphate enzyme N-terminal TPP-binding" evidence="7">
    <location>
        <begin position="7"/>
        <end position="121"/>
    </location>
</feature>
<dbReference type="InterPro" id="IPR011766">
    <property type="entry name" value="TPP_enzyme_TPP-bd"/>
</dbReference>
<proteinExistence type="inferred from homology"/>
<gene>
    <name evidence="8" type="ORF">ATO3_21895</name>
</gene>
<dbReference type="InterPro" id="IPR000399">
    <property type="entry name" value="TPP-bd_CS"/>
</dbReference>
<dbReference type="InterPro" id="IPR045229">
    <property type="entry name" value="TPP_enz"/>
</dbReference>
<evidence type="ECO:0000259" key="7">
    <source>
        <dbReference type="Pfam" id="PF02776"/>
    </source>
</evidence>
<evidence type="ECO:0000313" key="9">
    <source>
        <dbReference type="Proteomes" id="UP000215377"/>
    </source>
</evidence>
<reference evidence="8 9" key="1">
    <citation type="submission" date="2013-04" db="EMBL/GenBank/DDBJ databases">
        <title>Oceanicola sp. 22II1-22F33 Genome Sequencing.</title>
        <authorList>
            <person name="Lai Q."/>
            <person name="Li G."/>
            <person name="Shao Z."/>
        </authorList>
    </citation>
    <scope>NUCLEOTIDE SEQUENCE [LARGE SCALE GENOMIC DNA]</scope>
    <source>
        <strain evidence="8 9">22II1-22F33</strain>
    </source>
</reference>
<dbReference type="PANTHER" id="PTHR18968:SF129">
    <property type="entry name" value="ACETOLACTATE SYNTHASE"/>
    <property type="match status" value="1"/>
</dbReference>
<dbReference type="InterPro" id="IPR029061">
    <property type="entry name" value="THDP-binding"/>
</dbReference>
<comment type="similarity">
    <text evidence="1 4">Belongs to the TPP enzyme family.</text>
</comment>
<dbReference type="GO" id="GO:0009097">
    <property type="term" value="P:isoleucine biosynthetic process"/>
    <property type="evidence" value="ECO:0007669"/>
    <property type="project" value="TreeGrafter"/>
</dbReference>
<evidence type="ECO:0000313" key="8">
    <source>
        <dbReference type="EMBL" id="OWU69550.1"/>
    </source>
</evidence>
<dbReference type="GO" id="GO:0030976">
    <property type="term" value="F:thiamine pyrophosphate binding"/>
    <property type="evidence" value="ECO:0007669"/>
    <property type="project" value="InterPro"/>
</dbReference>
<dbReference type="AlphaFoldDB" id="A0A225ND70"/>
<keyword evidence="2" id="KW-0808">Transferase</keyword>
<evidence type="ECO:0000259" key="5">
    <source>
        <dbReference type="Pfam" id="PF00205"/>
    </source>
</evidence>
<dbReference type="GO" id="GO:0003984">
    <property type="term" value="F:acetolactate synthase activity"/>
    <property type="evidence" value="ECO:0007669"/>
    <property type="project" value="TreeGrafter"/>
</dbReference>
<dbReference type="CDD" id="cd07035">
    <property type="entry name" value="TPP_PYR_POX_like"/>
    <property type="match status" value="1"/>
</dbReference>
<dbReference type="SUPFAM" id="SSF52518">
    <property type="entry name" value="Thiamin diphosphate-binding fold (THDP-binding)"/>
    <property type="match status" value="2"/>
</dbReference>
<evidence type="ECO:0000256" key="4">
    <source>
        <dbReference type="RuleBase" id="RU362132"/>
    </source>
</evidence>
<keyword evidence="9" id="KW-1185">Reference proteome</keyword>
<evidence type="ECO:0000256" key="3">
    <source>
        <dbReference type="ARBA" id="ARBA00023052"/>
    </source>
</evidence>
<dbReference type="GO" id="GO:0000287">
    <property type="term" value="F:magnesium ion binding"/>
    <property type="evidence" value="ECO:0007669"/>
    <property type="project" value="InterPro"/>
</dbReference>
<sequence>MTDQPRRAADILARRLYDAGCRHAFGMPGGEVLTLVDALERAGIRFVLCKHENAAGFMAEGVHHRDGAPAILVGTLGPGLLNGINVVANAQQDRVPLIVLSGCVDEAEALSYTHQVLDHQAVMRPITKATFRMSAEGAGVLADKAVAIAMSPRQGPVHIDVPISVAEAPGAVLPAPGRGRVAAVAPHGADLARAQAWLGEAERPLAVVGLDVLRDGSGQILRAFLEHFGIPFVTTYKAKGVLPEDHPLCLGAAGLSPLADCHLLPLVREADLVLGIGYDPIEMRTGWRHAWEADRQRVIDIVAEPNTHDMHYATLEIVADTGAALEALAQGVPARPRWPGGQPEATRATLSAAFPATEPWGPAGVIAEARAVLPAETLASADSGAHRILLSQMWRCDEPKGLVQSSGLCTMGCAVPLAIGMALAEPERPVVSFSGDAGFLMVAGELATAKELGVRPIFVVFVDASLALIELKQRQRQMPNRGVDFAQHDFVAMGRAFGGEGVTVTSRAELRAALEAAMVAESFTVIAATIGREAYDGRI</sequence>
<dbReference type="Pfam" id="PF02776">
    <property type="entry name" value="TPP_enzyme_N"/>
    <property type="match status" value="1"/>
</dbReference>
<dbReference type="Gene3D" id="3.40.50.1220">
    <property type="entry name" value="TPP-binding domain"/>
    <property type="match status" value="1"/>
</dbReference>
<dbReference type="InterPro" id="IPR012001">
    <property type="entry name" value="Thiamin_PyroP_enz_TPP-bd_dom"/>
</dbReference>
<accession>A0A225ND70</accession>
<dbReference type="EMBL" id="AQQR01000015">
    <property type="protein sequence ID" value="OWU69550.1"/>
    <property type="molecule type" value="Genomic_DNA"/>
</dbReference>
<dbReference type="GO" id="GO:0050660">
    <property type="term" value="F:flavin adenine dinucleotide binding"/>
    <property type="evidence" value="ECO:0007669"/>
    <property type="project" value="TreeGrafter"/>
</dbReference>
<feature type="domain" description="Thiamine pyrophosphate enzyme TPP-binding" evidence="6">
    <location>
        <begin position="382"/>
        <end position="526"/>
    </location>
</feature>
<dbReference type="PROSITE" id="PS00187">
    <property type="entry name" value="TPP_ENZYMES"/>
    <property type="match status" value="1"/>
</dbReference>
<comment type="caution">
    <text evidence="8">The sequence shown here is derived from an EMBL/GenBank/DDBJ whole genome shotgun (WGS) entry which is preliminary data.</text>
</comment>
<dbReference type="InterPro" id="IPR029035">
    <property type="entry name" value="DHS-like_NAD/FAD-binding_dom"/>
</dbReference>
<dbReference type="Pfam" id="PF00205">
    <property type="entry name" value="TPP_enzyme_M"/>
    <property type="match status" value="1"/>
</dbReference>
<dbReference type="FunFam" id="3.40.50.970:FF:000007">
    <property type="entry name" value="Acetolactate synthase"/>
    <property type="match status" value="1"/>
</dbReference>
<evidence type="ECO:0000256" key="2">
    <source>
        <dbReference type="ARBA" id="ARBA00022679"/>
    </source>
</evidence>
<protein>
    <submittedName>
        <fullName evidence="8">Acetolactate synthase</fullName>
    </submittedName>
</protein>
<keyword evidence="3 4" id="KW-0786">Thiamine pyrophosphate</keyword>
<dbReference type="InterPro" id="IPR012000">
    <property type="entry name" value="Thiamin_PyroP_enz_cen_dom"/>
</dbReference>
<dbReference type="OrthoDB" id="4494979at2"/>
<dbReference type="Pfam" id="PF02775">
    <property type="entry name" value="TPP_enzyme_C"/>
    <property type="match status" value="1"/>
</dbReference>
<dbReference type="PANTHER" id="PTHR18968">
    <property type="entry name" value="THIAMINE PYROPHOSPHATE ENZYMES"/>
    <property type="match status" value="1"/>
</dbReference>
<dbReference type="Proteomes" id="UP000215377">
    <property type="component" value="Unassembled WGS sequence"/>
</dbReference>
<dbReference type="Gene3D" id="3.40.50.970">
    <property type="match status" value="2"/>
</dbReference>
<dbReference type="RefSeq" id="WP_088652127.1">
    <property type="nucleotide sequence ID" value="NZ_AQQR01000015.1"/>
</dbReference>
<dbReference type="GO" id="GO:0005948">
    <property type="term" value="C:acetolactate synthase complex"/>
    <property type="evidence" value="ECO:0007669"/>
    <property type="project" value="TreeGrafter"/>
</dbReference>